<dbReference type="Proteomes" id="UP000575068">
    <property type="component" value="Unassembled WGS sequence"/>
</dbReference>
<proteinExistence type="predicted"/>
<keyword evidence="2" id="KW-1185">Reference proteome</keyword>
<accession>A0A840HUD8</accession>
<organism evidence="1 2">
    <name type="scientific">Rhizorhapis suberifaciens</name>
    <name type="common">corky root of lettuce</name>
    <dbReference type="NCBI Taxonomy" id="13656"/>
    <lineage>
        <taxon>Bacteria</taxon>
        <taxon>Pseudomonadati</taxon>
        <taxon>Pseudomonadota</taxon>
        <taxon>Alphaproteobacteria</taxon>
        <taxon>Sphingomonadales</taxon>
        <taxon>Sphingomonadaceae</taxon>
        <taxon>Rhizorhapis</taxon>
    </lineage>
</organism>
<evidence type="ECO:0000313" key="1">
    <source>
        <dbReference type="EMBL" id="MBB4641168.1"/>
    </source>
</evidence>
<dbReference type="EMBL" id="JACHOV010000005">
    <property type="protein sequence ID" value="MBB4641168.1"/>
    <property type="molecule type" value="Genomic_DNA"/>
</dbReference>
<protein>
    <submittedName>
        <fullName evidence="1">Uncharacterized protein</fullName>
    </submittedName>
</protein>
<reference evidence="1 2" key="1">
    <citation type="submission" date="2020-08" db="EMBL/GenBank/DDBJ databases">
        <title>Genomic Encyclopedia of Type Strains, Phase IV (KMG-IV): sequencing the most valuable type-strain genomes for metagenomic binning, comparative biology and taxonomic classification.</title>
        <authorList>
            <person name="Goeker M."/>
        </authorList>
    </citation>
    <scope>NUCLEOTIDE SEQUENCE [LARGE SCALE GENOMIC DNA]</scope>
    <source>
        <strain evidence="1 2">DSM 7465</strain>
    </source>
</reference>
<gene>
    <name evidence="1" type="ORF">HNQ99_001473</name>
</gene>
<name>A0A840HUD8_9SPHN</name>
<comment type="caution">
    <text evidence="1">The sequence shown here is derived from an EMBL/GenBank/DDBJ whole genome shotgun (WGS) entry which is preliminary data.</text>
</comment>
<dbReference type="AlphaFoldDB" id="A0A840HUD8"/>
<evidence type="ECO:0000313" key="2">
    <source>
        <dbReference type="Proteomes" id="UP000575068"/>
    </source>
</evidence>
<sequence>MMEQADYERYARAFNDRDYDGIQDIMRGARG</sequence>